<dbReference type="InterPro" id="IPR041846">
    <property type="entry name" value="ENL_dom"/>
</dbReference>
<keyword evidence="4" id="KW-0732">Signal</keyword>
<evidence type="ECO:0000256" key="13">
    <source>
        <dbReference type="SAM" id="Phobius"/>
    </source>
</evidence>
<dbReference type="InterPro" id="IPR050667">
    <property type="entry name" value="PPR-containing_protein"/>
</dbReference>
<accession>A0AAV9B0C6</accession>
<comment type="subcellular location">
    <subcellularLocation>
        <location evidence="11">Endomembrane system</location>
        <topology evidence="11">Lipid-anchor</topology>
    </subcellularLocation>
    <subcellularLocation>
        <location evidence="1">Membrane</location>
        <topology evidence="1">Lipid-anchor</topology>
        <topology evidence="1">GPI-anchor</topology>
    </subcellularLocation>
</comment>
<evidence type="ECO:0000256" key="12">
    <source>
        <dbReference type="PROSITE-ProRule" id="PRU00708"/>
    </source>
</evidence>
<dbReference type="PANTHER" id="PTHR47939:SF5">
    <property type="entry name" value="PENTACOTRIPEPTIDE-REPEAT REGION OF PRORP DOMAIN-CONTAINING PROTEIN"/>
    <property type="match status" value="1"/>
</dbReference>
<comment type="similarity">
    <text evidence="10">Belongs to the early nodulin-like (ENODL) family.</text>
</comment>
<keyword evidence="13" id="KW-1133">Transmembrane helix</keyword>
<evidence type="ECO:0000256" key="6">
    <source>
        <dbReference type="ARBA" id="ARBA00023136"/>
    </source>
</evidence>
<evidence type="ECO:0000256" key="5">
    <source>
        <dbReference type="ARBA" id="ARBA00022737"/>
    </source>
</evidence>
<keyword evidence="9" id="KW-0449">Lipoprotein</keyword>
<dbReference type="Pfam" id="PF13041">
    <property type="entry name" value="PPR_2"/>
    <property type="match status" value="1"/>
</dbReference>
<sequence>MSSEARDFLVGGATNWWKIPNPPSDSLNSWAEKNRFQINDSLVWKYEAKKDSVVEVTEEAYLSCNATNPIFQNDEGNTTVRLDRSGPFYFISGEKGHCQKGQKLIVIVLSKKSGGSASSAPSPALVGSFNGPAIAPAGSDARRRVGGGHVVGALVVLGGLVGMVVTHLQNPTFPPLPPYPDDLDPESAAPISPDEPGLHGFLELLARAKQLSSNGEALELLHGSGFRPTKGLVVSALRELKDDWESALLAFRWATTGDGCPSAWVIMGPRIDGGVEAHKNNPENCTQWLAVLLSASVEVRFLKGRASNEAGKAIKTFHAMEKFKLYADTKSFYTLLHALCKHGNIEEAENLLLLNKKLFPPETEGFNIILNGWCNISVDITEAKRVWRAMAACCIHPDGTSYTHMISCFSKSGHLCGSLKLYDQMKIKGWIPGLEVYNSLVYILARENCMKEAFNLFEKITEAGLKPDTDTFNSLIIPLCETGKIEDAWNVMNDMVVKGLNPTIGTYHAFAKVESMEGTLKLIDRMWEAGCGPVGDTFLLIIEKFLRLQQSENALKMWTEMKRHDIEPEPSHYVVMVQGLIDCGWISKARDFNNEMKLKGFLAEPKFERVLKELEESRTLDTMQRHRVRI</sequence>
<dbReference type="NCBIfam" id="TIGR00756">
    <property type="entry name" value="PPR"/>
    <property type="match status" value="4"/>
</dbReference>
<dbReference type="Pfam" id="PF02298">
    <property type="entry name" value="Cu_bind_like"/>
    <property type="match status" value="1"/>
</dbReference>
<keyword evidence="13" id="KW-0812">Transmembrane</keyword>
<gene>
    <name evidence="15" type="ORF">QJS04_geneDACA013677</name>
</gene>
<reference evidence="15" key="1">
    <citation type="journal article" date="2023" name="Nat. Commun.">
        <title>Diploid and tetraploid genomes of Acorus and the evolution of monocots.</title>
        <authorList>
            <person name="Ma L."/>
            <person name="Liu K.W."/>
            <person name="Li Z."/>
            <person name="Hsiao Y.Y."/>
            <person name="Qi Y."/>
            <person name="Fu T."/>
            <person name="Tang G.D."/>
            <person name="Zhang D."/>
            <person name="Sun W.H."/>
            <person name="Liu D.K."/>
            <person name="Li Y."/>
            <person name="Chen G.Z."/>
            <person name="Liu X.D."/>
            <person name="Liao X.Y."/>
            <person name="Jiang Y.T."/>
            <person name="Yu X."/>
            <person name="Hao Y."/>
            <person name="Huang J."/>
            <person name="Zhao X.W."/>
            <person name="Ke S."/>
            <person name="Chen Y.Y."/>
            <person name="Wu W.L."/>
            <person name="Hsu J.L."/>
            <person name="Lin Y.F."/>
            <person name="Huang M.D."/>
            <person name="Li C.Y."/>
            <person name="Huang L."/>
            <person name="Wang Z.W."/>
            <person name="Zhao X."/>
            <person name="Zhong W.Y."/>
            <person name="Peng D.H."/>
            <person name="Ahmad S."/>
            <person name="Lan S."/>
            <person name="Zhang J.S."/>
            <person name="Tsai W.C."/>
            <person name="Van de Peer Y."/>
            <person name="Liu Z.J."/>
        </authorList>
    </citation>
    <scope>NUCLEOTIDE SEQUENCE</scope>
    <source>
        <strain evidence="15">SCP</strain>
    </source>
</reference>
<dbReference type="AlphaFoldDB" id="A0AAV9B0C6"/>
<evidence type="ECO:0000313" key="16">
    <source>
        <dbReference type="Proteomes" id="UP001179952"/>
    </source>
</evidence>
<dbReference type="GO" id="GO:0009055">
    <property type="term" value="F:electron transfer activity"/>
    <property type="evidence" value="ECO:0007669"/>
    <property type="project" value="InterPro"/>
</dbReference>
<evidence type="ECO:0000256" key="11">
    <source>
        <dbReference type="ARBA" id="ARBA00037868"/>
    </source>
</evidence>
<keyword evidence="6 13" id="KW-0472">Membrane</keyword>
<dbReference type="PANTHER" id="PTHR47939">
    <property type="entry name" value="MEMBRANE-ASSOCIATED SALT-INDUCIBLE PROTEIN-LIKE"/>
    <property type="match status" value="1"/>
</dbReference>
<evidence type="ECO:0000313" key="15">
    <source>
        <dbReference type="EMBL" id="KAK1269830.1"/>
    </source>
</evidence>
<feature type="transmembrane region" description="Helical" evidence="13">
    <location>
        <begin position="150"/>
        <end position="168"/>
    </location>
</feature>
<dbReference type="InterPro" id="IPR003245">
    <property type="entry name" value="Phytocyanin_dom"/>
</dbReference>
<dbReference type="InterPro" id="IPR002885">
    <property type="entry name" value="PPR_rpt"/>
</dbReference>
<keyword evidence="7" id="KW-1015">Disulfide bond</keyword>
<dbReference type="CDD" id="cd11019">
    <property type="entry name" value="OsENODL1_like"/>
    <property type="match status" value="1"/>
</dbReference>
<dbReference type="Gene3D" id="2.60.40.420">
    <property type="entry name" value="Cupredoxins - blue copper proteins"/>
    <property type="match status" value="1"/>
</dbReference>
<feature type="domain" description="Phytocyanin" evidence="14">
    <location>
        <begin position="6"/>
        <end position="110"/>
    </location>
</feature>
<name>A0AAV9B0C6_ACOGR</name>
<dbReference type="FunFam" id="2.60.40.420:FF:000010">
    <property type="entry name" value="Early nodulin-like protein 1"/>
    <property type="match status" value="1"/>
</dbReference>
<keyword evidence="5" id="KW-0677">Repeat</keyword>
<feature type="repeat" description="PPR" evidence="12">
    <location>
        <begin position="433"/>
        <end position="467"/>
    </location>
</feature>
<organism evidence="15 16">
    <name type="scientific">Acorus gramineus</name>
    <name type="common">Dwarf sweet flag</name>
    <dbReference type="NCBI Taxonomy" id="55184"/>
    <lineage>
        <taxon>Eukaryota</taxon>
        <taxon>Viridiplantae</taxon>
        <taxon>Streptophyta</taxon>
        <taxon>Embryophyta</taxon>
        <taxon>Tracheophyta</taxon>
        <taxon>Spermatophyta</taxon>
        <taxon>Magnoliopsida</taxon>
        <taxon>Liliopsida</taxon>
        <taxon>Acoraceae</taxon>
        <taxon>Acorus</taxon>
    </lineage>
</organism>
<dbReference type="SUPFAM" id="SSF49503">
    <property type="entry name" value="Cupredoxins"/>
    <property type="match status" value="1"/>
</dbReference>
<dbReference type="PROSITE" id="PS51375">
    <property type="entry name" value="PPR"/>
    <property type="match status" value="3"/>
</dbReference>
<feature type="repeat" description="PPR" evidence="12">
    <location>
        <begin position="468"/>
        <end position="502"/>
    </location>
</feature>
<dbReference type="InterPro" id="IPR011990">
    <property type="entry name" value="TPR-like_helical_dom_sf"/>
</dbReference>
<evidence type="ECO:0000256" key="10">
    <source>
        <dbReference type="ARBA" id="ARBA00035011"/>
    </source>
</evidence>
<evidence type="ECO:0000256" key="4">
    <source>
        <dbReference type="ARBA" id="ARBA00022729"/>
    </source>
</evidence>
<proteinExistence type="inferred from homology"/>
<dbReference type="Proteomes" id="UP001179952">
    <property type="component" value="Unassembled WGS sequence"/>
</dbReference>
<evidence type="ECO:0000256" key="3">
    <source>
        <dbReference type="ARBA" id="ARBA00022622"/>
    </source>
</evidence>
<evidence type="ECO:0000256" key="8">
    <source>
        <dbReference type="ARBA" id="ARBA00023180"/>
    </source>
</evidence>
<dbReference type="Pfam" id="PF01535">
    <property type="entry name" value="PPR"/>
    <property type="match status" value="2"/>
</dbReference>
<dbReference type="Gene3D" id="1.25.40.10">
    <property type="entry name" value="Tetratricopeptide repeat domain"/>
    <property type="match status" value="3"/>
</dbReference>
<feature type="repeat" description="PPR" evidence="12">
    <location>
        <begin position="398"/>
        <end position="432"/>
    </location>
</feature>
<evidence type="ECO:0000256" key="2">
    <source>
        <dbReference type="ARBA" id="ARBA00007626"/>
    </source>
</evidence>
<dbReference type="EMBL" id="JAUJYN010000006">
    <property type="protein sequence ID" value="KAK1269830.1"/>
    <property type="molecule type" value="Genomic_DNA"/>
</dbReference>
<reference evidence="15" key="2">
    <citation type="submission" date="2023-06" db="EMBL/GenBank/DDBJ databases">
        <authorList>
            <person name="Ma L."/>
            <person name="Liu K.-W."/>
            <person name="Li Z."/>
            <person name="Hsiao Y.-Y."/>
            <person name="Qi Y."/>
            <person name="Fu T."/>
            <person name="Tang G."/>
            <person name="Zhang D."/>
            <person name="Sun W.-H."/>
            <person name="Liu D.-K."/>
            <person name="Li Y."/>
            <person name="Chen G.-Z."/>
            <person name="Liu X.-D."/>
            <person name="Liao X.-Y."/>
            <person name="Jiang Y.-T."/>
            <person name="Yu X."/>
            <person name="Hao Y."/>
            <person name="Huang J."/>
            <person name="Zhao X.-W."/>
            <person name="Ke S."/>
            <person name="Chen Y.-Y."/>
            <person name="Wu W.-L."/>
            <person name="Hsu J.-L."/>
            <person name="Lin Y.-F."/>
            <person name="Huang M.-D."/>
            <person name="Li C.-Y."/>
            <person name="Huang L."/>
            <person name="Wang Z.-W."/>
            <person name="Zhao X."/>
            <person name="Zhong W.-Y."/>
            <person name="Peng D.-H."/>
            <person name="Ahmad S."/>
            <person name="Lan S."/>
            <person name="Zhang J.-S."/>
            <person name="Tsai W.-C."/>
            <person name="Van De Peer Y."/>
            <person name="Liu Z.-J."/>
        </authorList>
    </citation>
    <scope>NUCLEOTIDE SEQUENCE</scope>
    <source>
        <strain evidence="15">SCP</strain>
        <tissue evidence="15">Leaves</tissue>
    </source>
</reference>
<comment type="caution">
    <text evidence="15">The sequence shown here is derived from an EMBL/GenBank/DDBJ whole genome shotgun (WGS) entry which is preliminary data.</text>
</comment>
<comment type="similarity">
    <text evidence="2">Belongs to the PPR family. P subfamily.</text>
</comment>
<keyword evidence="3" id="KW-0336">GPI-anchor</keyword>
<protein>
    <submittedName>
        <fullName evidence="15">Pentatricopeptide repeat-containing protein</fullName>
    </submittedName>
</protein>
<evidence type="ECO:0000256" key="7">
    <source>
        <dbReference type="ARBA" id="ARBA00023157"/>
    </source>
</evidence>
<evidence type="ECO:0000256" key="9">
    <source>
        <dbReference type="ARBA" id="ARBA00023288"/>
    </source>
</evidence>
<dbReference type="PROSITE" id="PS51485">
    <property type="entry name" value="PHYTOCYANIN"/>
    <property type="match status" value="1"/>
</dbReference>
<evidence type="ECO:0000256" key="1">
    <source>
        <dbReference type="ARBA" id="ARBA00004589"/>
    </source>
</evidence>
<keyword evidence="16" id="KW-1185">Reference proteome</keyword>
<keyword evidence="8" id="KW-0325">Glycoprotein</keyword>
<dbReference type="InterPro" id="IPR008972">
    <property type="entry name" value="Cupredoxin"/>
</dbReference>
<evidence type="ECO:0000259" key="14">
    <source>
        <dbReference type="PROSITE" id="PS51485"/>
    </source>
</evidence>
<dbReference type="GO" id="GO:0012505">
    <property type="term" value="C:endomembrane system"/>
    <property type="evidence" value="ECO:0007669"/>
    <property type="project" value="UniProtKB-SubCell"/>
</dbReference>
<dbReference type="GO" id="GO:0098552">
    <property type="term" value="C:side of membrane"/>
    <property type="evidence" value="ECO:0007669"/>
    <property type="project" value="UniProtKB-KW"/>
</dbReference>